<dbReference type="EMBL" id="CP117417">
    <property type="protein sequence ID" value="WCT78675.1"/>
    <property type="molecule type" value="Genomic_DNA"/>
</dbReference>
<dbReference type="InterPro" id="IPR053861">
    <property type="entry name" value="Phage_Mu_Gp45_N"/>
</dbReference>
<dbReference type="PIRSF" id="PIRSF012337">
    <property type="entry name" value="gp45"/>
    <property type="match status" value="1"/>
</dbReference>
<accession>A0ABY7U0L5</accession>
<evidence type="ECO:0000313" key="2">
    <source>
        <dbReference type="EMBL" id="WCT78675.1"/>
    </source>
</evidence>
<gene>
    <name evidence="2" type="ORF">PQ457_06845</name>
</gene>
<proteinExistence type="predicted"/>
<keyword evidence="3" id="KW-1185">Reference proteome</keyword>
<dbReference type="Proteomes" id="UP001218231">
    <property type="component" value="Chromosome"/>
</dbReference>
<name>A0ABY7U0L5_9SPHN</name>
<evidence type="ECO:0000313" key="3">
    <source>
        <dbReference type="Proteomes" id="UP001218231"/>
    </source>
</evidence>
<dbReference type="InterPro" id="IPR014462">
    <property type="entry name" value="Phage_Mu_Gp45"/>
</dbReference>
<protein>
    <submittedName>
        <fullName evidence="2">Phage baseplate assembly protein</fullName>
    </submittedName>
</protein>
<evidence type="ECO:0000259" key="1">
    <source>
        <dbReference type="Pfam" id="PF06890"/>
    </source>
</evidence>
<organism evidence="2 3">
    <name type="scientific">Novosphingobium humi</name>
    <dbReference type="NCBI Taxonomy" id="2282397"/>
    <lineage>
        <taxon>Bacteria</taxon>
        <taxon>Pseudomonadati</taxon>
        <taxon>Pseudomonadota</taxon>
        <taxon>Alphaproteobacteria</taxon>
        <taxon>Sphingomonadales</taxon>
        <taxon>Sphingomonadaceae</taxon>
        <taxon>Novosphingobium</taxon>
    </lineage>
</organism>
<sequence>MMRGFENIAGIGSVSGADDTGEVQKLQVTEKAAGSGFMARVLDKVSRLFAFGFTSVPPLGSEVLMLRLGGDRNCSIAISTDHRASRPKGLQPGDSAMYDVRGIIIKMTSDGLEISAAGLPIVIHNASKLTLDVPEVECTGTLKAAGEITALTGANEVALGALRDTYNGHDHGGIVRGSARSDKPVPLA</sequence>
<reference evidence="2 3" key="1">
    <citation type="submission" date="2023-02" db="EMBL/GenBank/DDBJ databases">
        <title>Genome sequence of Novosphingobium humi KACC 19094.</title>
        <authorList>
            <person name="Kim S."/>
            <person name="Heo J."/>
            <person name="Kwon S.-W."/>
        </authorList>
    </citation>
    <scope>NUCLEOTIDE SEQUENCE [LARGE SCALE GENOMIC DNA]</scope>
    <source>
        <strain evidence="2 3">KACC 19094</strain>
    </source>
</reference>
<dbReference type="RefSeq" id="WP_273618985.1">
    <property type="nucleotide sequence ID" value="NZ_CP117417.1"/>
</dbReference>
<feature type="domain" description="Bacteriophage Mu Gp45 N-terminal" evidence="1">
    <location>
        <begin position="12"/>
        <end position="83"/>
    </location>
</feature>
<dbReference type="Pfam" id="PF06890">
    <property type="entry name" value="Phage_Mu_Gp45"/>
    <property type="match status" value="1"/>
</dbReference>